<dbReference type="PaxDb" id="39947-A0A0P0Y9D9"/>
<dbReference type="Pfam" id="PF13344">
    <property type="entry name" value="Hydrolase_6"/>
    <property type="match status" value="1"/>
</dbReference>
<dbReference type="InterPro" id="IPR006357">
    <property type="entry name" value="HAD-SF_hydro_IIA"/>
</dbReference>
<protein>
    <submittedName>
        <fullName evidence="2">Os12g0420000 protein</fullName>
    </submittedName>
</protein>
<dbReference type="InParanoid" id="A0A0P0Y9D9"/>
<sequence length="86" mass="9209">MPEGSTPIVLTTQRRLPSHAHTRRGGGGGGAGAVPVAKLEDAATLIDSVETFIFDCDGVIWKGEKLIDGVLETLDMLDQRARGWYS</sequence>
<gene>
    <name evidence="2" type="ordered locus">Os12g0420000</name>
    <name evidence="2" type="ORF">OSNPB_120420000</name>
</gene>
<dbReference type="STRING" id="39947.A0A0P0Y9D9"/>
<dbReference type="SUPFAM" id="SSF56784">
    <property type="entry name" value="HAD-like"/>
    <property type="match status" value="1"/>
</dbReference>
<reference evidence="2 3" key="3">
    <citation type="journal article" date="2013" name="Rice">
        <title>Improvement of the Oryza sativa Nipponbare reference genome using next generation sequence and optical map data.</title>
        <authorList>
            <person name="Kawahara Y."/>
            <person name="de la Bastide M."/>
            <person name="Hamilton J.P."/>
            <person name="Kanamori H."/>
            <person name="McCombie W.R."/>
            <person name="Ouyang S."/>
            <person name="Schwartz D.C."/>
            <person name="Tanaka T."/>
            <person name="Wu J."/>
            <person name="Zhou S."/>
            <person name="Childs K.L."/>
            <person name="Davidson R.M."/>
            <person name="Lin H."/>
            <person name="Quesada-Ocampo L."/>
            <person name="Vaillancourt B."/>
            <person name="Sakai H."/>
            <person name="Lee S.S."/>
            <person name="Kim J."/>
            <person name="Numa H."/>
            <person name="Itoh T."/>
            <person name="Buell C.R."/>
            <person name="Matsumoto T."/>
        </authorList>
    </citation>
    <scope>NUCLEOTIDE SEQUENCE [LARGE SCALE GENOMIC DNA]</scope>
    <source>
        <strain evidence="3">cv. Nipponbare</strain>
    </source>
</reference>
<dbReference type="Gene3D" id="3.40.50.1000">
    <property type="entry name" value="HAD superfamily/HAD-like"/>
    <property type="match status" value="1"/>
</dbReference>
<reference evidence="2 3" key="2">
    <citation type="journal article" date="2013" name="Plant Cell Physiol.">
        <title>Rice Annotation Project Database (RAP-DB): an integrative and interactive database for rice genomics.</title>
        <authorList>
            <person name="Sakai H."/>
            <person name="Lee S.S."/>
            <person name="Tanaka T."/>
            <person name="Numa H."/>
            <person name="Kim J."/>
            <person name="Kawahara Y."/>
            <person name="Wakimoto H."/>
            <person name="Yang C.C."/>
            <person name="Iwamoto M."/>
            <person name="Abe T."/>
            <person name="Yamada Y."/>
            <person name="Muto A."/>
            <person name="Inokuchi H."/>
            <person name="Ikemura T."/>
            <person name="Matsumoto T."/>
            <person name="Sasaki T."/>
            <person name="Itoh T."/>
        </authorList>
    </citation>
    <scope>NUCLEOTIDE SEQUENCE [LARGE SCALE GENOMIC DNA]</scope>
    <source>
        <strain evidence="3">cv. Nipponbare</strain>
    </source>
</reference>
<dbReference type="SMR" id="A0A0P0Y9D9"/>
<evidence type="ECO:0000313" key="3">
    <source>
        <dbReference type="Proteomes" id="UP000059680"/>
    </source>
</evidence>
<dbReference type="AlphaFoldDB" id="A0A0P0Y9D9"/>
<dbReference type="Proteomes" id="UP000059680">
    <property type="component" value="Chromosome 12"/>
</dbReference>
<reference evidence="3" key="1">
    <citation type="journal article" date="2005" name="Nature">
        <title>The map-based sequence of the rice genome.</title>
        <authorList>
            <consortium name="International rice genome sequencing project (IRGSP)"/>
            <person name="Matsumoto T."/>
            <person name="Wu J."/>
            <person name="Kanamori H."/>
            <person name="Katayose Y."/>
            <person name="Fujisawa M."/>
            <person name="Namiki N."/>
            <person name="Mizuno H."/>
            <person name="Yamamoto K."/>
            <person name="Antonio B.A."/>
            <person name="Baba T."/>
            <person name="Sakata K."/>
            <person name="Nagamura Y."/>
            <person name="Aoki H."/>
            <person name="Arikawa K."/>
            <person name="Arita K."/>
            <person name="Bito T."/>
            <person name="Chiden Y."/>
            <person name="Fujitsuka N."/>
            <person name="Fukunaka R."/>
            <person name="Hamada M."/>
            <person name="Harada C."/>
            <person name="Hayashi A."/>
            <person name="Hijishita S."/>
            <person name="Honda M."/>
            <person name="Hosokawa S."/>
            <person name="Ichikawa Y."/>
            <person name="Idonuma A."/>
            <person name="Iijima M."/>
            <person name="Ikeda M."/>
            <person name="Ikeno M."/>
            <person name="Ito K."/>
            <person name="Ito S."/>
            <person name="Ito T."/>
            <person name="Ito Y."/>
            <person name="Ito Y."/>
            <person name="Iwabuchi A."/>
            <person name="Kamiya K."/>
            <person name="Karasawa W."/>
            <person name="Kurita K."/>
            <person name="Katagiri S."/>
            <person name="Kikuta A."/>
            <person name="Kobayashi H."/>
            <person name="Kobayashi N."/>
            <person name="Machita K."/>
            <person name="Maehara T."/>
            <person name="Masukawa M."/>
            <person name="Mizubayashi T."/>
            <person name="Mukai Y."/>
            <person name="Nagasaki H."/>
            <person name="Nagata Y."/>
            <person name="Naito S."/>
            <person name="Nakashima M."/>
            <person name="Nakama Y."/>
            <person name="Nakamichi Y."/>
            <person name="Nakamura M."/>
            <person name="Meguro A."/>
            <person name="Negishi M."/>
            <person name="Ohta I."/>
            <person name="Ohta T."/>
            <person name="Okamoto M."/>
            <person name="Ono N."/>
            <person name="Saji S."/>
            <person name="Sakaguchi M."/>
            <person name="Sakai K."/>
            <person name="Shibata M."/>
            <person name="Shimokawa T."/>
            <person name="Song J."/>
            <person name="Takazaki Y."/>
            <person name="Terasawa K."/>
            <person name="Tsugane M."/>
            <person name="Tsuji K."/>
            <person name="Ueda S."/>
            <person name="Waki K."/>
            <person name="Yamagata H."/>
            <person name="Yamamoto M."/>
            <person name="Yamamoto S."/>
            <person name="Yamane H."/>
            <person name="Yoshiki S."/>
            <person name="Yoshihara R."/>
            <person name="Yukawa K."/>
            <person name="Zhong H."/>
            <person name="Yano M."/>
            <person name="Yuan Q."/>
            <person name="Ouyang S."/>
            <person name="Liu J."/>
            <person name="Jones K.M."/>
            <person name="Gansberger K."/>
            <person name="Moffat K."/>
            <person name="Hill J."/>
            <person name="Bera J."/>
            <person name="Fadrosh D."/>
            <person name="Jin S."/>
            <person name="Johri S."/>
            <person name="Kim M."/>
            <person name="Overton L."/>
            <person name="Reardon M."/>
            <person name="Tsitrin T."/>
            <person name="Vuong H."/>
            <person name="Weaver B."/>
            <person name="Ciecko A."/>
            <person name="Tallon L."/>
            <person name="Jackson J."/>
            <person name="Pai G."/>
            <person name="Aken S.V."/>
            <person name="Utterback T."/>
            <person name="Reidmuller S."/>
            <person name="Feldblyum T."/>
            <person name="Hsiao J."/>
            <person name="Zismann V."/>
            <person name="Iobst S."/>
            <person name="de Vazeille A.R."/>
            <person name="Buell C.R."/>
            <person name="Ying K."/>
            <person name="Li Y."/>
            <person name="Lu T."/>
            <person name="Huang Y."/>
            <person name="Zhao Q."/>
            <person name="Feng Q."/>
            <person name="Zhang L."/>
            <person name="Zhu J."/>
            <person name="Weng Q."/>
            <person name="Mu J."/>
            <person name="Lu Y."/>
            <person name="Fan D."/>
            <person name="Liu Y."/>
            <person name="Guan J."/>
            <person name="Zhang Y."/>
            <person name="Yu S."/>
            <person name="Liu X."/>
            <person name="Zhang Y."/>
            <person name="Hong G."/>
            <person name="Han B."/>
            <person name="Choisne N."/>
            <person name="Demange N."/>
            <person name="Orjeda G."/>
            <person name="Samain S."/>
            <person name="Cattolico L."/>
            <person name="Pelletier E."/>
            <person name="Couloux A."/>
            <person name="Segurens B."/>
            <person name="Wincker P."/>
            <person name="D'Hont A."/>
            <person name="Scarpelli C."/>
            <person name="Weissenbach J."/>
            <person name="Salanoubat M."/>
            <person name="Quetier F."/>
            <person name="Yu Y."/>
            <person name="Kim H.R."/>
            <person name="Rambo T."/>
            <person name="Currie J."/>
            <person name="Collura K."/>
            <person name="Luo M."/>
            <person name="Yang T."/>
            <person name="Ammiraju J.S.S."/>
            <person name="Engler F."/>
            <person name="Soderlund C."/>
            <person name="Wing R.A."/>
            <person name="Palmer L.E."/>
            <person name="de la Bastide M."/>
            <person name="Spiegel L."/>
            <person name="Nascimento L."/>
            <person name="Zutavern T."/>
            <person name="O'Shaughnessy A."/>
            <person name="Dike S."/>
            <person name="Dedhia N."/>
            <person name="Preston R."/>
            <person name="Balija V."/>
            <person name="McCombie W.R."/>
            <person name="Chow T."/>
            <person name="Chen H."/>
            <person name="Chung M."/>
            <person name="Chen C."/>
            <person name="Shaw J."/>
            <person name="Wu H."/>
            <person name="Hsiao K."/>
            <person name="Chao Y."/>
            <person name="Chu M."/>
            <person name="Cheng C."/>
            <person name="Hour A."/>
            <person name="Lee P."/>
            <person name="Lin S."/>
            <person name="Lin Y."/>
            <person name="Liou J."/>
            <person name="Liu S."/>
            <person name="Hsing Y."/>
            <person name="Raghuvanshi S."/>
            <person name="Mohanty A."/>
            <person name="Bharti A.K."/>
            <person name="Gaur A."/>
            <person name="Gupta V."/>
            <person name="Kumar D."/>
            <person name="Ravi V."/>
            <person name="Vij S."/>
            <person name="Kapur A."/>
            <person name="Khurana P."/>
            <person name="Khurana P."/>
            <person name="Khurana J.P."/>
            <person name="Tyagi A.K."/>
            <person name="Gaikwad K."/>
            <person name="Singh A."/>
            <person name="Dalal V."/>
            <person name="Srivastava S."/>
            <person name="Dixit A."/>
            <person name="Pal A.K."/>
            <person name="Ghazi I.A."/>
            <person name="Yadav M."/>
            <person name="Pandit A."/>
            <person name="Bhargava A."/>
            <person name="Sureshbabu K."/>
            <person name="Batra K."/>
            <person name="Sharma T.R."/>
            <person name="Mohapatra T."/>
            <person name="Singh N.K."/>
            <person name="Messing J."/>
            <person name="Nelson A.B."/>
            <person name="Fuks G."/>
            <person name="Kavchok S."/>
            <person name="Keizer G."/>
            <person name="Linton E."/>
            <person name="Llaca V."/>
            <person name="Song R."/>
            <person name="Tanyolac B."/>
            <person name="Young S."/>
            <person name="Ho-Il K."/>
            <person name="Hahn J.H."/>
            <person name="Sangsakoo G."/>
            <person name="Vanavichit A."/>
            <person name="de Mattos Luiz.A.T."/>
            <person name="Zimmer P.D."/>
            <person name="Malone G."/>
            <person name="Dellagostin O."/>
            <person name="de Oliveira A.C."/>
            <person name="Bevan M."/>
            <person name="Bancroft I."/>
            <person name="Minx P."/>
            <person name="Cordum H."/>
            <person name="Wilson R."/>
            <person name="Cheng Z."/>
            <person name="Jin W."/>
            <person name="Jiang J."/>
            <person name="Leong S.A."/>
            <person name="Iwama H."/>
            <person name="Gojobori T."/>
            <person name="Itoh T."/>
            <person name="Niimura Y."/>
            <person name="Fujii Y."/>
            <person name="Habara T."/>
            <person name="Sakai H."/>
            <person name="Sato Y."/>
            <person name="Wilson G."/>
            <person name="Kumar K."/>
            <person name="McCouch S."/>
            <person name="Juretic N."/>
            <person name="Hoen D."/>
            <person name="Wright S."/>
            <person name="Bruskiewich R."/>
            <person name="Bureau T."/>
            <person name="Miyao A."/>
            <person name="Hirochika H."/>
            <person name="Nishikawa T."/>
            <person name="Kadowaki K."/>
            <person name="Sugiura M."/>
            <person name="Burr B."/>
            <person name="Sasaki T."/>
        </authorList>
    </citation>
    <scope>NUCLEOTIDE SEQUENCE [LARGE SCALE GENOMIC DNA]</scope>
    <source>
        <strain evidence="3">cv. Nipponbare</strain>
    </source>
</reference>
<dbReference type="EMBL" id="AP014968">
    <property type="protein sequence ID" value="BAT16893.1"/>
    <property type="molecule type" value="Genomic_DNA"/>
</dbReference>
<feature type="region of interest" description="Disordered" evidence="1">
    <location>
        <begin position="1"/>
        <end position="32"/>
    </location>
</feature>
<organism evidence="2 3">
    <name type="scientific">Oryza sativa subsp. japonica</name>
    <name type="common">Rice</name>
    <dbReference type="NCBI Taxonomy" id="39947"/>
    <lineage>
        <taxon>Eukaryota</taxon>
        <taxon>Viridiplantae</taxon>
        <taxon>Streptophyta</taxon>
        <taxon>Embryophyta</taxon>
        <taxon>Tracheophyta</taxon>
        <taxon>Spermatophyta</taxon>
        <taxon>Magnoliopsida</taxon>
        <taxon>Liliopsida</taxon>
        <taxon>Poales</taxon>
        <taxon>Poaceae</taxon>
        <taxon>BOP clade</taxon>
        <taxon>Oryzoideae</taxon>
        <taxon>Oryzeae</taxon>
        <taxon>Oryzinae</taxon>
        <taxon>Oryza</taxon>
        <taxon>Oryza sativa</taxon>
    </lineage>
</organism>
<dbReference type="eggNOG" id="KOG2882">
    <property type="taxonomic scope" value="Eukaryota"/>
</dbReference>
<dbReference type="InterPro" id="IPR023214">
    <property type="entry name" value="HAD_sf"/>
</dbReference>
<dbReference type="InterPro" id="IPR036412">
    <property type="entry name" value="HAD-like_sf"/>
</dbReference>
<evidence type="ECO:0000313" key="2">
    <source>
        <dbReference type="EMBL" id="BAT16893.1"/>
    </source>
</evidence>
<proteinExistence type="predicted"/>
<accession>A0A0P0Y9D9</accession>
<evidence type="ECO:0000256" key="1">
    <source>
        <dbReference type="SAM" id="MobiDB-lite"/>
    </source>
</evidence>
<keyword evidence="3" id="KW-1185">Reference proteome</keyword>
<name>A0A0P0Y9D9_ORYSJ</name>